<dbReference type="GO" id="GO:0016757">
    <property type="term" value="F:glycosyltransferase activity"/>
    <property type="evidence" value="ECO:0007669"/>
    <property type="project" value="UniProtKB-KW"/>
</dbReference>
<evidence type="ECO:0000256" key="6">
    <source>
        <dbReference type="ARBA" id="ARBA00023136"/>
    </source>
</evidence>
<reference evidence="7 8" key="1">
    <citation type="journal article" date="2023" name="Int. J. Syst. Evol. Microbiol.">
        <title>Ligilactobacillus ubinensis sp. nov., a novel species isolated from the wild ferment of a durian fruit (Durio zibethinus).</title>
        <authorList>
            <person name="Heng Y.C."/>
            <person name="Menon N."/>
            <person name="Chen B."/>
            <person name="Loo B.Z.L."/>
            <person name="Wong G.W.J."/>
            <person name="Lim A.C.H."/>
            <person name="Silvaraju S."/>
            <person name="Kittelmann S."/>
        </authorList>
    </citation>
    <scope>NUCLEOTIDE SEQUENCE [LARGE SCALE GENOMIC DNA]</scope>
    <source>
        <strain evidence="7 8">WILCCON 0076</strain>
    </source>
</reference>
<dbReference type="Proteomes" id="UP001139006">
    <property type="component" value="Unassembled WGS sequence"/>
</dbReference>
<dbReference type="SUPFAM" id="SSF53448">
    <property type="entry name" value="Nucleotide-diphospho-sugar transferases"/>
    <property type="match status" value="1"/>
</dbReference>
<dbReference type="GO" id="GO:0005737">
    <property type="term" value="C:cytoplasm"/>
    <property type="evidence" value="ECO:0007669"/>
    <property type="project" value="TreeGrafter"/>
</dbReference>
<evidence type="ECO:0000256" key="3">
    <source>
        <dbReference type="ARBA" id="ARBA00022679"/>
    </source>
</evidence>
<evidence type="ECO:0000256" key="5">
    <source>
        <dbReference type="ARBA" id="ARBA00022989"/>
    </source>
</evidence>
<protein>
    <submittedName>
        <fullName evidence="7">Glycosyltransferase family 2 protein</fullName>
    </submittedName>
</protein>
<dbReference type="Pfam" id="PF01697">
    <property type="entry name" value="Glyco_transf_92"/>
    <property type="match status" value="1"/>
</dbReference>
<evidence type="ECO:0000256" key="4">
    <source>
        <dbReference type="ARBA" id="ARBA00022692"/>
    </source>
</evidence>
<keyword evidence="8" id="KW-1185">Reference proteome</keyword>
<keyword evidence="5" id="KW-1133">Transmembrane helix</keyword>
<dbReference type="CDD" id="cd00761">
    <property type="entry name" value="Glyco_tranf_GTA_type"/>
    <property type="match status" value="1"/>
</dbReference>
<dbReference type="PANTHER" id="PTHR21461">
    <property type="entry name" value="GLYCOSYLTRANSFERASE FAMILY 92 PROTEIN"/>
    <property type="match status" value="1"/>
</dbReference>
<accession>A0A9X2FRR6</accession>
<proteinExistence type="predicted"/>
<evidence type="ECO:0000313" key="7">
    <source>
        <dbReference type="EMBL" id="MCP0887778.1"/>
    </source>
</evidence>
<keyword evidence="3" id="KW-0808">Transferase</keyword>
<keyword evidence="2" id="KW-0328">Glycosyltransferase</keyword>
<comment type="subcellular location">
    <subcellularLocation>
        <location evidence="1">Membrane</location>
        <topology evidence="1">Single-pass membrane protein</topology>
    </subcellularLocation>
</comment>
<organism evidence="7 8">
    <name type="scientific">Ligilactobacillus ubinensis</name>
    <dbReference type="NCBI Taxonomy" id="2876789"/>
    <lineage>
        <taxon>Bacteria</taxon>
        <taxon>Bacillati</taxon>
        <taxon>Bacillota</taxon>
        <taxon>Bacilli</taxon>
        <taxon>Lactobacillales</taxon>
        <taxon>Lactobacillaceae</taxon>
        <taxon>Ligilactobacillus</taxon>
    </lineage>
</organism>
<dbReference type="AlphaFoldDB" id="A0A9X2FRR6"/>
<dbReference type="RefSeq" id="WP_253361940.1">
    <property type="nucleotide sequence ID" value="NZ_JAIULA010000025.1"/>
</dbReference>
<dbReference type="PANTHER" id="PTHR21461:SF69">
    <property type="entry name" value="GLYCOSYLTRANSFERASE FAMILY 92 PROTEIN"/>
    <property type="match status" value="1"/>
</dbReference>
<keyword evidence="4" id="KW-0812">Transmembrane</keyword>
<comment type="caution">
    <text evidence="7">The sequence shown here is derived from an EMBL/GenBank/DDBJ whole genome shotgun (WGS) entry which is preliminary data.</text>
</comment>
<sequence>MSLKKALHASIRRLDTFINLPYEAKSEENLKKSEARLLLPGTLKLIKLWLTRKDNTQIKYNFAVVIIVKNEAQYLKEWLNYYLSLGVDHFYIYDNGSDDNILEIVDLYKKKVTYTKFLGTAKQMDAYNDALNKYGKACRYMAFLDADEFIYVKDEKKGLLELLEEYFADKNVGGLAINWQIFGSSNLEKKPQGLLTDNFVYRSQTDFIKNRHIKSIISPAKTVGFMNDPHGAYYLPGYYAINEKKEIVNGPFTKSVNTNVIRINHYFTKSKAEFLQKKARGRATKNSQRTKQDFIDHDKNDVFDDSMRIYNHIKNLE</sequence>
<gene>
    <name evidence="7" type="ORF">LB941_10600</name>
</gene>
<dbReference type="Gene3D" id="3.90.550.10">
    <property type="entry name" value="Spore Coat Polysaccharide Biosynthesis Protein SpsA, Chain A"/>
    <property type="match status" value="1"/>
</dbReference>
<name>A0A9X2FRR6_9LACO</name>
<keyword evidence="6" id="KW-0472">Membrane</keyword>
<dbReference type="EMBL" id="JAIULA010000025">
    <property type="protein sequence ID" value="MCP0887778.1"/>
    <property type="molecule type" value="Genomic_DNA"/>
</dbReference>
<dbReference type="InterPro" id="IPR008166">
    <property type="entry name" value="Glyco_transf_92"/>
</dbReference>
<dbReference type="InterPro" id="IPR029044">
    <property type="entry name" value="Nucleotide-diphossugar_trans"/>
</dbReference>
<evidence type="ECO:0000256" key="1">
    <source>
        <dbReference type="ARBA" id="ARBA00004167"/>
    </source>
</evidence>
<evidence type="ECO:0000256" key="2">
    <source>
        <dbReference type="ARBA" id="ARBA00022676"/>
    </source>
</evidence>
<dbReference type="GO" id="GO:0016020">
    <property type="term" value="C:membrane"/>
    <property type="evidence" value="ECO:0007669"/>
    <property type="project" value="UniProtKB-SubCell"/>
</dbReference>
<evidence type="ECO:0000313" key="8">
    <source>
        <dbReference type="Proteomes" id="UP001139006"/>
    </source>
</evidence>